<keyword evidence="4 5" id="KW-0472">Membrane</keyword>
<feature type="transmembrane region" description="Helical" evidence="5">
    <location>
        <begin position="372"/>
        <end position="392"/>
    </location>
</feature>
<evidence type="ECO:0000256" key="3">
    <source>
        <dbReference type="ARBA" id="ARBA00022989"/>
    </source>
</evidence>
<feature type="transmembrane region" description="Helical" evidence="5">
    <location>
        <begin position="283"/>
        <end position="305"/>
    </location>
</feature>
<dbReference type="EMBL" id="AXCY01000157">
    <property type="protein sequence ID" value="KGM08785.1"/>
    <property type="molecule type" value="Genomic_DNA"/>
</dbReference>
<dbReference type="OrthoDB" id="3268959at2"/>
<reference evidence="7 8" key="1">
    <citation type="submission" date="2013-08" db="EMBL/GenBank/DDBJ databases">
        <title>Genome sequencing of Cellulomonas carbonis T26.</title>
        <authorList>
            <person name="Chen F."/>
            <person name="Li Y."/>
            <person name="Wang G."/>
        </authorList>
    </citation>
    <scope>NUCLEOTIDE SEQUENCE [LARGE SCALE GENOMIC DNA]</scope>
    <source>
        <strain evidence="7 8">T26</strain>
    </source>
</reference>
<dbReference type="RefSeq" id="WP_043610062.1">
    <property type="nucleotide sequence ID" value="NZ_AXCY01000157.1"/>
</dbReference>
<evidence type="ECO:0000256" key="1">
    <source>
        <dbReference type="ARBA" id="ARBA00004141"/>
    </source>
</evidence>
<dbReference type="GO" id="GO:0016020">
    <property type="term" value="C:membrane"/>
    <property type="evidence" value="ECO:0007669"/>
    <property type="project" value="UniProtKB-SubCell"/>
</dbReference>
<reference evidence="7 8" key="2">
    <citation type="journal article" date="2015" name="Stand. Genomic Sci.">
        <title>Draft genome sequence of Cellulomonas carbonis T26(T) and comparative analysis of six Cellulomonas genomes.</title>
        <authorList>
            <person name="Zhuang W."/>
            <person name="Zhang S."/>
            <person name="Xia X."/>
            <person name="Wang G."/>
        </authorList>
    </citation>
    <scope>NUCLEOTIDE SEQUENCE [LARGE SCALE GENOMIC DNA]</scope>
    <source>
        <strain evidence="7 8">T26</strain>
    </source>
</reference>
<sequence length="413" mass="43030">PGAARAIGLLAAREVRGRLREKVLLGTTAVLLLLVTAATVLPALLAQSVPTYRVAVQGEAADAVVRLAAELGREVADGGDVPPLASLLEPAGLPAAEVELVTLDDETDVERIVRQQDVVVAVVGDRVGELVVLGREGVPADLEVLLGSAASQLQVRETAQDAGLTDEQVDALADPRVPPEVVLLDPRAPGGIPPEALVVGLAVLFYVSVLTVGMGIAQGVAEEKHTRAVDVLAAAVPVRWLLVGRVLGSTVVAVAQVVLVVGAGLLGAALTGQDELLHQVLEAAWWFGLFFVIGFVMLACLWAAAGALAAREEDLNATTVVMQVLVVLPFFAAVLATDPGPVQRVLAYVPFTAPLLMPARIVLGTAQPWEPWVAAGVLLIGAVVLVLVGARIHDNALLRTERLRARDAWRGTA</sequence>
<dbReference type="PANTHER" id="PTHR43471">
    <property type="entry name" value="ABC TRANSPORTER PERMEASE"/>
    <property type="match status" value="1"/>
</dbReference>
<name>A0A0A0BLR4_9CELL</name>
<keyword evidence="8" id="KW-1185">Reference proteome</keyword>
<feature type="domain" description="ABC-2 type transporter transmembrane" evidence="6">
    <location>
        <begin position="200"/>
        <end position="390"/>
    </location>
</feature>
<dbReference type="PANTHER" id="PTHR43471:SF3">
    <property type="entry name" value="ABC TRANSPORTER PERMEASE PROTEIN NATB"/>
    <property type="match status" value="1"/>
</dbReference>
<evidence type="ECO:0000313" key="7">
    <source>
        <dbReference type="EMBL" id="KGM08785.1"/>
    </source>
</evidence>
<feature type="non-terminal residue" evidence="7">
    <location>
        <position position="1"/>
    </location>
</feature>
<dbReference type="Proteomes" id="UP000029839">
    <property type="component" value="Unassembled WGS sequence"/>
</dbReference>
<keyword evidence="3 5" id="KW-1133">Transmembrane helix</keyword>
<keyword evidence="2 5" id="KW-0812">Transmembrane</keyword>
<evidence type="ECO:0000256" key="5">
    <source>
        <dbReference type="SAM" id="Phobius"/>
    </source>
</evidence>
<evidence type="ECO:0000256" key="4">
    <source>
        <dbReference type="ARBA" id="ARBA00023136"/>
    </source>
</evidence>
<comment type="caution">
    <text evidence="7">The sequence shown here is derived from an EMBL/GenBank/DDBJ whole genome shotgun (WGS) entry which is preliminary data.</text>
</comment>
<accession>A0A0A0BLR4</accession>
<protein>
    <recommendedName>
        <fullName evidence="6">ABC-2 type transporter transmembrane domain-containing protein</fullName>
    </recommendedName>
</protein>
<evidence type="ECO:0000259" key="6">
    <source>
        <dbReference type="Pfam" id="PF12698"/>
    </source>
</evidence>
<evidence type="ECO:0000256" key="2">
    <source>
        <dbReference type="ARBA" id="ARBA00022692"/>
    </source>
</evidence>
<organism evidence="7 8">
    <name type="scientific">Cellulomonas carbonis T26</name>
    <dbReference type="NCBI Taxonomy" id="947969"/>
    <lineage>
        <taxon>Bacteria</taxon>
        <taxon>Bacillati</taxon>
        <taxon>Actinomycetota</taxon>
        <taxon>Actinomycetes</taxon>
        <taxon>Micrococcales</taxon>
        <taxon>Cellulomonadaceae</taxon>
        <taxon>Cellulomonas</taxon>
    </lineage>
</organism>
<dbReference type="InterPro" id="IPR013525">
    <property type="entry name" value="ABC2_TM"/>
</dbReference>
<dbReference type="AlphaFoldDB" id="A0A0A0BLR4"/>
<feature type="transmembrane region" description="Helical" evidence="5">
    <location>
        <begin position="196"/>
        <end position="216"/>
    </location>
</feature>
<evidence type="ECO:0000313" key="8">
    <source>
        <dbReference type="Proteomes" id="UP000029839"/>
    </source>
</evidence>
<feature type="transmembrane region" description="Helical" evidence="5">
    <location>
        <begin position="317"/>
        <end position="336"/>
    </location>
</feature>
<dbReference type="GO" id="GO:0140359">
    <property type="term" value="F:ABC-type transporter activity"/>
    <property type="evidence" value="ECO:0007669"/>
    <property type="project" value="InterPro"/>
</dbReference>
<feature type="transmembrane region" description="Helical" evidence="5">
    <location>
        <begin position="23"/>
        <end position="45"/>
    </location>
</feature>
<gene>
    <name evidence="7" type="ORF">N868_06305</name>
</gene>
<proteinExistence type="predicted"/>
<dbReference type="Pfam" id="PF12698">
    <property type="entry name" value="ABC2_membrane_3"/>
    <property type="match status" value="1"/>
</dbReference>
<comment type="subcellular location">
    <subcellularLocation>
        <location evidence="1">Membrane</location>
        <topology evidence="1">Multi-pass membrane protein</topology>
    </subcellularLocation>
</comment>